<dbReference type="RefSeq" id="WP_380672488.1">
    <property type="nucleotide sequence ID" value="NZ_JBHTCJ010000017.1"/>
</dbReference>
<proteinExistence type="predicted"/>
<organism evidence="1 2">
    <name type="scientific">Saccharopolyspora griseoalba</name>
    <dbReference type="NCBI Taxonomy" id="1431848"/>
    <lineage>
        <taxon>Bacteria</taxon>
        <taxon>Bacillati</taxon>
        <taxon>Actinomycetota</taxon>
        <taxon>Actinomycetes</taxon>
        <taxon>Pseudonocardiales</taxon>
        <taxon>Pseudonocardiaceae</taxon>
        <taxon>Saccharopolyspora</taxon>
    </lineage>
</organism>
<name>A0ABW2LRW1_9PSEU</name>
<gene>
    <name evidence="1" type="ORF">ACFQRI_24470</name>
</gene>
<accession>A0ABW2LRW1</accession>
<protein>
    <submittedName>
        <fullName evidence="1">Uncharacterized protein</fullName>
    </submittedName>
</protein>
<evidence type="ECO:0000313" key="2">
    <source>
        <dbReference type="Proteomes" id="UP001596504"/>
    </source>
</evidence>
<comment type="caution">
    <text evidence="1">The sequence shown here is derived from an EMBL/GenBank/DDBJ whole genome shotgun (WGS) entry which is preliminary data.</text>
</comment>
<sequence length="172" mass="19835">MGRWGKAGVRLTEAEARRNAFEAARRRRDREVRREEAYQDWVAGRVVPHRITLSLDFRGLQGPEVDAACKAREPEVDQWEAGIVYPRWDQLVALAELTGCEPGWFSQPVRPEDLVELHETSLWFHLSDAERQLYLRDDTQPVLAFPAEVVDARMRGEPSPLVPQHHGQLELF</sequence>
<keyword evidence="2" id="KW-1185">Reference proteome</keyword>
<dbReference type="EMBL" id="JBHTCJ010000017">
    <property type="protein sequence ID" value="MFC7344574.1"/>
    <property type="molecule type" value="Genomic_DNA"/>
</dbReference>
<evidence type="ECO:0000313" key="1">
    <source>
        <dbReference type="EMBL" id="MFC7344574.1"/>
    </source>
</evidence>
<dbReference type="Proteomes" id="UP001596504">
    <property type="component" value="Unassembled WGS sequence"/>
</dbReference>
<reference evidence="2" key="1">
    <citation type="journal article" date="2019" name="Int. J. Syst. Evol. Microbiol.">
        <title>The Global Catalogue of Microorganisms (GCM) 10K type strain sequencing project: providing services to taxonomists for standard genome sequencing and annotation.</title>
        <authorList>
            <consortium name="The Broad Institute Genomics Platform"/>
            <consortium name="The Broad Institute Genome Sequencing Center for Infectious Disease"/>
            <person name="Wu L."/>
            <person name="Ma J."/>
        </authorList>
    </citation>
    <scope>NUCLEOTIDE SEQUENCE [LARGE SCALE GENOMIC DNA]</scope>
    <source>
        <strain evidence="2">WLHS5</strain>
    </source>
</reference>